<feature type="non-terminal residue" evidence="1">
    <location>
        <position position="1"/>
    </location>
</feature>
<dbReference type="Proteomes" id="UP000541444">
    <property type="component" value="Unassembled WGS sequence"/>
</dbReference>
<dbReference type="AlphaFoldDB" id="A0A7J7M1P1"/>
<dbReference type="OrthoDB" id="982867at2759"/>
<dbReference type="InterPro" id="IPR032675">
    <property type="entry name" value="LRR_dom_sf"/>
</dbReference>
<dbReference type="EMBL" id="JACGCM010001826">
    <property type="protein sequence ID" value="KAF6148795.1"/>
    <property type="molecule type" value="Genomic_DNA"/>
</dbReference>
<gene>
    <name evidence="1" type="ORF">GIB67_038128</name>
</gene>
<reference evidence="1 2" key="1">
    <citation type="journal article" date="2020" name="IScience">
        <title>Genome Sequencing of the Endangered Kingdonia uniflora (Circaeasteraceae, Ranunculales) Reveals Potential Mechanisms of Evolutionary Specialization.</title>
        <authorList>
            <person name="Sun Y."/>
            <person name="Deng T."/>
            <person name="Zhang A."/>
            <person name="Moore M.J."/>
            <person name="Landis J.B."/>
            <person name="Lin N."/>
            <person name="Zhang H."/>
            <person name="Zhang X."/>
            <person name="Huang J."/>
            <person name="Zhang X."/>
            <person name="Sun H."/>
            <person name="Wang H."/>
        </authorList>
    </citation>
    <scope>NUCLEOTIDE SEQUENCE [LARGE SCALE GENOMIC DNA]</scope>
    <source>
        <strain evidence="1">TB1705</strain>
        <tissue evidence="1">Leaf</tissue>
    </source>
</reference>
<protein>
    <recommendedName>
        <fullName evidence="3">Disease resistance protein</fullName>
    </recommendedName>
</protein>
<organism evidence="1 2">
    <name type="scientific">Kingdonia uniflora</name>
    <dbReference type="NCBI Taxonomy" id="39325"/>
    <lineage>
        <taxon>Eukaryota</taxon>
        <taxon>Viridiplantae</taxon>
        <taxon>Streptophyta</taxon>
        <taxon>Embryophyta</taxon>
        <taxon>Tracheophyta</taxon>
        <taxon>Spermatophyta</taxon>
        <taxon>Magnoliopsida</taxon>
        <taxon>Ranunculales</taxon>
        <taxon>Circaeasteraceae</taxon>
        <taxon>Kingdonia</taxon>
    </lineage>
</organism>
<evidence type="ECO:0000313" key="1">
    <source>
        <dbReference type="EMBL" id="KAF6148795.1"/>
    </source>
</evidence>
<comment type="caution">
    <text evidence="1">The sequence shown here is derived from an EMBL/GenBank/DDBJ whole genome shotgun (WGS) entry which is preliminary data.</text>
</comment>
<evidence type="ECO:0000313" key="2">
    <source>
        <dbReference type="Proteomes" id="UP000541444"/>
    </source>
</evidence>
<proteinExistence type="predicted"/>
<name>A0A7J7M1P1_9MAGN</name>
<accession>A0A7J7M1P1</accession>
<keyword evidence="2" id="KW-1185">Reference proteome</keyword>
<dbReference type="SUPFAM" id="SSF52047">
    <property type="entry name" value="RNI-like"/>
    <property type="match status" value="1"/>
</dbReference>
<evidence type="ECO:0008006" key="3">
    <source>
        <dbReference type="Google" id="ProtNLM"/>
    </source>
</evidence>
<sequence length="111" mass="12313">LPPLLEELGLDGDAGSLSKSLLFKINTSLKVLYIQFSPHSTLPQGLSQLKALRTLTILDCKSLMCIPDELRHVTSLRELYITLCPNLGPRCKKDVGKDWSIISHIPNIFIG</sequence>
<dbReference type="Gene3D" id="3.80.10.10">
    <property type="entry name" value="Ribonuclease Inhibitor"/>
    <property type="match status" value="1"/>
</dbReference>